<evidence type="ECO:0000313" key="1">
    <source>
        <dbReference type="EMBL" id="STS83026.1"/>
    </source>
</evidence>
<dbReference type="Proteomes" id="UP000254938">
    <property type="component" value="Unassembled WGS sequence"/>
</dbReference>
<accession>A0A377TVW2</accession>
<evidence type="ECO:0000313" key="2">
    <source>
        <dbReference type="Proteomes" id="UP000254938"/>
    </source>
</evidence>
<proteinExistence type="predicted"/>
<organism evidence="1 2">
    <name type="scientific">Klebsiella pneumoniae</name>
    <dbReference type="NCBI Taxonomy" id="573"/>
    <lineage>
        <taxon>Bacteria</taxon>
        <taxon>Pseudomonadati</taxon>
        <taxon>Pseudomonadota</taxon>
        <taxon>Gammaproteobacteria</taxon>
        <taxon>Enterobacterales</taxon>
        <taxon>Enterobacteriaceae</taxon>
        <taxon>Klebsiella/Raoultella group</taxon>
        <taxon>Klebsiella</taxon>
        <taxon>Klebsiella pneumoniae complex</taxon>
    </lineage>
</organism>
<name>A0A377TVW2_KLEPN</name>
<dbReference type="AlphaFoldDB" id="A0A377TVW2"/>
<protein>
    <submittedName>
        <fullName evidence="1">Uncharacterized protein</fullName>
    </submittedName>
</protein>
<gene>
    <name evidence="1" type="ORF">NCTC9140_04779</name>
</gene>
<dbReference type="EMBL" id="UGKQ01000007">
    <property type="protein sequence ID" value="STS83026.1"/>
    <property type="molecule type" value="Genomic_DNA"/>
</dbReference>
<sequence length="84" mass="9344">MGHDADRDPLCLNEVAIRIRSDRSPTISIFWQRSWHSWVNQGVSLPRIRLLAARQTAQGALFCKQPAHASAPRQQPGIAVSDKG</sequence>
<reference evidence="1 2" key="1">
    <citation type="submission" date="2018-06" db="EMBL/GenBank/DDBJ databases">
        <authorList>
            <consortium name="Pathogen Informatics"/>
            <person name="Doyle S."/>
        </authorList>
    </citation>
    <scope>NUCLEOTIDE SEQUENCE [LARGE SCALE GENOMIC DNA]</scope>
    <source>
        <strain evidence="1 2">NCTC9140</strain>
    </source>
</reference>